<feature type="domain" description="Cytochrome c" evidence="6">
    <location>
        <begin position="212"/>
        <end position="302"/>
    </location>
</feature>
<dbReference type="InterPro" id="IPR051459">
    <property type="entry name" value="Cytochrome_c-type_DH"/>
</dbReference>
<keyword evidence="2 4" id="KW-0479">Metal-binding</keyword>
<dbReference type="InterPro" id="IPR036909">
    <property type="entry name" value="Cyt_c-like_dom_sf"/>
</dbReference>
<dbReference type="AlphaFoldDB" id="A0A2S5A6X2"/>
<organism evidence="7 8">
    <name type="scientific">Solitalea longa</name>
    <dbReference type="NCBI Taxonomy" id="2079460"/>
    <lineage>
        <taxon>Bacteria</taxon>
        <taxon>Pseudomonadati</taxon>
        <taxon>Bacteroidota</taxon>
        <taxon>Sphingobacteriia</taxon>
        <taxon>Sphingobacteriales</taxon>
        <taxon>Sphingobacteriaceae</taxon>
        <taxon>Solitalea</taxon>
    </lineage>
</organism>
<dbReference type="GO" id="GO:0046872">
    <property type="term" value="F:metal ion binding"/>
    <property type="evidence" value="ECO:0007669"/>
    <property type="project" value="UniProtKB-KW"/>
</dbReference>
<keyword evidence="1 4" id="KW-0349">Heme</keyword>
<keyword evidence="8" id="KW-1185">Reference proteome</keyword>
<gene>
    <name evidence="7" type="ORF">C3K47_02540</name>
</gene>
<keyword evidence="5" id="KW-1133">Transmembrane helix</keyword>
<dbReference type="RefSeq" id="WP_103787525.1">
    <property type="nucleotide sequence ID" value="NZ_PQVF01000002.1"/>
</dbReference>
<dbReference type="PROSITE" id="PS51007">
    <property type="entry name" value="CYTC"/>
    <property type="match status" value="1"/>
</dbReference>
<evidence type="ECO:0000256" key="5">
    <source>
        <dbReference type="SAM" id="Phobius"/>
    </source>
</evidence>
<dbReference type="SUPFAM" id="SSF46626">
    <property type="entry name" value="Cytochrome c"/>
    <property type="match status" value="2"/>
</dbReference>
<keyword evidence="3 4" id="KW-0408">Iron</keyword>
<dbReference type="Proteomes" id="UP000236893">
    <property type="component" value="Unassembled WGS sequence"/>
</dbReference>
<evidence type="ECO:0000313" key="8">
    <source>
        <dbReference type="Proteomes" id="UP000236893"/>
    </source>
</evidence>
<dbReference type="InterPro" id="IPR009056">
    <property type="entry name" value="Cyt_c-like_dom"/>
</dbReference>
<evidence type="ECO:0000256" key="4">
    <source>
        <dbReference type="PROSITE-ProRule" id="PRU00433"/>
    </source>
</evidence>
<dbReference type="GO" id="GO:0009055">
    <property type="term" value="F:electron transfer activity"/>
    <property type="evidence" value="ECO:0007669"/>
    <property type="project" value="InterPro"/>
</dbReference>
<dbReference type="PANTHER" id="PTHR35008">
    <property type="entry name" value="BLL4482 PROTEIN-RELATED"/>
    <property type="match status" value="1"/>
</dbReference>
<proteinExistence type="predicted"/>
<protein>
    <submittedName>
        <fullName evidence="7">Cytochrome C</fullName>
    </submittedName>
</protein>
<accession>A0A2S5A6X2</accession>
<keyword evidence="5" id="KW-0472">Membrane</keyword>
<sequence length="350" mass="39371">MLNRNLPRHLVFGKDKHLFRGNNTFITFFLLIHLIYFVVACNPNSSGNITQNRTDSSSQNKTDTALTKNVWIPPDTLSIPASDSGKMVHYGRELIMHTAKYLGPKGIVAQISNGMNCQNCHLNAGTKPFGNNYSAVASTYPKFRARSGSIESIEKRINDCIERSLNGKKLADNSKELRAIVVYMKWLGQDVKKGETPEGAGLYNLSYINRAADTTKGRMVYVLQCLRCHGSNGEGKLYADKIAYEYPPLWGKNSYNIGAGLYRLSRFASYVKANMPYGTNYAQPVLTDEEAWDVAAFVNSQQRPIKNYKSDWPDKTKKPIDYPFGPYADNYSEEQHKYGPFKPIVSATKK</sequence>
<name>A0A2S5A6X2_9SPHI</name>
<dbReference type="OrthoDB" id="9779283at2"/>
<feature type="transmembrane region" description="Helical" evidence="5">
    <location>
        <begin position="21"/>
        <end position="39"/>
    </location>
</feature>
<dbReference type="EMBL" id="PQVF01000002">
    <property type="protein sequence ID" value="POY38295.1"/>
    <property type="molecule type" value="Genomic_DNA"/>
</dbReference>
<comment type="caution">
    <text evidence="7">The sequence shown here is derived from an EMBL/GenBank/DDBJ whole genome shotgun (WGS) entry which is preliminary data.</text>
</comment>
<dbReference type="Gene3D" id="1.10.760.10">
    <property type="entry name" value="Cytochrome c-like domain"/>
    <property type="match status" value="2"/>
</dbReference>
<dbReference type="Pfam" id="PF00034">
    <property type="entry name" value="Cytochrom_C"/>
    <property type="match status" value="1"/>
</dbReference>
<reference evidence="7 8" key="1">
    <citation type="submission" date="2018-01" db="EMBL/GenBank/DDBJ databases">
        <authorList>
            <person name="Gaut B.S."/>
            <person name="Morton B.R."/>
            <person name="Clegg M.T."/>
            <person name="Duvall M.R."/>
        </authorList>
    </citation>
    <scope>NUCLEOTIDE SEQUENCE [LARGE SCALE GENOMIC DNA]</scope>
    <source>
        <strain evidence="7 8">HR-AV</strain>
    </source>
</reference>
<dbReference type="PANTHER" id="PTHR35008:SF9">
    <property type="entry name" value="CYTOCHROME C DOMAIN-CONTAINING PROTEIN"/>
    <property type="match status" value="1"/>
</dbReference>
<evidence type="ECO:0000256" key="3">
    <source>
        <dbReference type="ARBA" id="ARBA00023004"/>
    </source>
</evidence>
<dbReference type="GO" id="GO:0020037">
    <property type="term" value="F:heme binding"/>
    <property type="evidence" value="ECO:0007669"/>
    <property type="project" value="InterPro"/>
</dbReference>
<evidence type="ECO:0000259" key="6">
    <source>
        <dbReference type="PROSITE" id="PS51007"/>
    </source>
</evidence>
<dbReference type="Pfam" id="PF21342">
    <property type="entry name" value="SoxA-TsdA_cyt-c"/>
    <property type="match status" value="1"/>
</dbReference>
<evidence type="ECO:0000256" key="1">
    <source>
        <dbReference type="ARBA" id="ARBA00022617"/>
    </source>
</evidence>
<keyword evidence="5" id="KW-0812">Transmembrane</keyword>
<evidence type="ECO:0000313" key="7">
    <source>
        <dbReference type="EMBL" id="POY38295.1"/>
    </source>
</evidence>
<evidence type="ECO:0000256" key="2">
    <source>
        <dbReference type="ARBA" id="ARBA00022723"/>
    </source>
</evidence>